<reference evidence="1" key="1">
    <citation type="submission" date="2024-09" db="EMBL/GenBank/DDBJ databases">
        <title>Black Yeasts Isolated from many extreme environments.</title>
        <authorList>
            <person name="Coleine C."/>
            <person name="Stajich J.E."/>
            <person name="Selbmann L."/>
        </authorList>
    </citation>
    <scope>NUCLEOTIDE SEQUENCE</scope>
    <source>
        <strain evidence="1">CCFEE 5737</strain>
    </source>
</reference>
<dbReference type="Proteomes" id="UP001186974">
    <property type="component" value="Unassembled WGS sequence"/>
</dbReference>
<evidence type="ECO:0000313" key="2">
    <source>
        <dbReference type="Proteomes" id="UP001186974"/>
    </source>
</evidence>
<proteinExistence type="predicted"/>
<protein>
    <submittedName>
        <fullName evidence="1">Uncharacterized protein</fullName>
    </submittedName>
</protein>
<gene>
    <name evidence="1" type="ORF">LTS18_007448</name>
</gene>
<organism evidence="1 2">
    <name type="scientific">Coniosporium uncinatum</name>
    <dbReference type="NCBI Taxonomy" id="93489"/>
    <lineage>
        <taxon>Eukaryota</taxon>
        <taxon>Fungi</taxon>
        <taxon>Dikarya</taxon>
        <taxon>Ascomycota</taxon>
        <taxon>Pezizomycotina</taxon>
        <taxon>Dothideomycetes</taxon>
        <taxon>Dothideomycetes incertae sedis</taxon>
        <taxon>Coniosporium</taxon>
    </lineage>
</organism>
<accession>A0ACC3D2U8</accession>
<name>A0ACC3D2U8_9PEZI</name>
<sequence>MSSTVAPQDAVLQAEPLVDNSSHENLDKGKNVVVAAEGGLHARKFSGSTATGEDEPLLDGQRGGGDREQQKWEGADEFAHLPWWKRPS</sequence>
<evidence type="ECO:0000313" key="1">
    <source>
        <dbReference type="EMBL" id="KAK3060906.1"/>
    </source>
</evidence>
<feature type="non-terminal residue" evidence="1">
    <location>
        <position position="88"/>
    </location>
</feature>
<comment type="caution">
    <text evidence="1">The sequence shown here is derived from an EMBL/GenBank/DDBJ whole genome shotgun (WGS) entry which is preliminary data.</text>
</comment>
<dbReference type="EMBL" id="JAWDJW010008206">
    <property type="protein sequence ID" value="KAK3060906.1"/>
    <property type="molecule type" value="Genomic_DNA"/>
</dbReference>
<keyword evidence="2" id="KW-1185">Reference proteome</keyword>